<keyword evidence="2" id="KW-1185">Reference proteome</keyword>
<reference evidence="2" key="1">
    <citation type="journal article" date="2023" name="G3 (Bethesda)">
        <title>Genome assembly and association tests identify interacting loci associated with vigor, precocity, and sex in interspecific pistachio rootstocks.</title>
        <authorList>
            <person name="Palmer W."/>
            <person name="Jacygrad E."/>
            <person name="Sagayaradj S."/>
            <person name="Cavanaugh K."/>
            <person name="Han R."/>
            <person name="Bertier L."/>
            <person name="Beede B."/>
            <person name="Kafkas S."/>
            <person name="Golino D."/>
            <person name="Preece J."/>
            <person name="Michelmore R."/>
        </authorList>
    </citation>
    <scope>NUCLEOTIDE SEQUENCE [LARGE SCALE GENOMIC DNA]</scope>
</reference>
<accession>A0ACC0Y8Q3</accession>
<dbReference type="Proteomes" id="UP001163603">
    <property type="component" value="Chromosome 8"/>
</dbReference>
<gene>
    <name evidence="1" type="ORF">Pint_12532</name>
</gene>
<organism evidence="1 2">
    <name type="scientific">Pistacia integerrima</name>
    <dbReference type="NCBI Taxonomy" id="434235"/>
    <lineage>
        <taxon>Eukaryota</taxon>
        <taxon>Viridiplantae</taxon>
        <taxon>Streptophyta</taxon>
        <taxon>Embryophyta</taxon>
        <taxon>Tracheophyta</taxon>
        <taxon>Spermatophyta</taxon>
        <taxon>Magnoliopsida</taxon>
        <taxon>eudicotyledons</taxon>
        <taxon>Gunneridae</taxon>
        <taxon>Pentapetalae</taxon>
        <taxon>rosids</taxon>
        <taxon>malvids</taxon>
        <taxon>Sapindales</taxon>
        <taxon>Anacardiaceae</taxon>
        <taxon>Pistacia</taxon>
    </lineage>
</organism>
<sequence>MKYQPNIIISVHPLMQHVPLRILRAKGLLKKIVFTTVVTDLSTCHPTWFHKLVTRCYCPTTDVANRAMKAGLQPSQIKVYGLPVRPSFVKPVQPKVELRRELGMDEVLPAVLLMGGGEGMGPIEATARALGDALYDENLGEPIGQVLVICGRNKKLANKLLSIDWKIPVQVKGFVTKMEECMGACDCIITKAGPGTIAEAMIQGLPIILNDYIAGQVSDLIILSTFRNYHYSFTLYCLIGFKIWRWLAKNVNCKEVGNVPYVVENGCGKFSKSPKEIASIVAQWFGPKVDELKAMSQNALKLARPDAVFKIVQDLHELVRERNFVPQYSCVT</sequence>
<comment type="caution">
    <text evidence="1">The sequence shown here is derived from an EMBL/GenBank/DDBJ whole genome shotgun (WGS) entry which is preliminary data.</text>
</comment>
<protein>
    <submittedName>
        <fullName evidence="1">Uncharacterized protein</fullName>
    </submittedName>
</protein>
<name>A0ACC0Y8Q3_9ROSI</name>
<evidence type="ECO:0000313" key="1">
    <source>
        <dbReference type="EMBL" id="KAJ0031665.1"/>
    </source>
</evidence>
<dbReference type="EMBL" id="CM047743">
    <property type="protein sequence ID" value="KAJ0031665.1"/>
    <property type="molecule type" value="Genomic_DNA"/>
</dbReference>
<evidence type="ECO:0000313" key="2">
    <source>
        <dbReference type="Proteomes" id="UP001163603"/>
    </source>
</evidence>
<proteinExistence type="predicted"/>